<keyword evidence="2" id="KW-1185">Reference proteome</keyword>
<reference evidence="1" key="1">
    <citation type="submission" date="2023-08" db="EMBL/GenBank/DDBJ databases">
        <title>A de novo genome assembly of Solanum verrucosum Schlechtendal, a Mexican diploid species geographically isolated from the other diploid A-genome species in potato relatives.</title>
        <authorList>
            <person name="Hosaka K."/>
        </authorList>
    </citation>
    <scope>NUCLEOTIDE SEQUENCE</scope>
    <source>
        <tissue evidence="1">Young leaves</tissue>
    </source>
</reference>
<evidence type="ECO:0000313" key="2">
    <source>
        <dbReference type="Proteomes" id="UP001234989"/>
    </source>
</evidence>
<evidence type="ECO:0000313" key="1">
    <source>
        <dbReference type="EMBL" id="WMV25853.1"/>
    </source>
</evidence>
<sequence length="47" mass="5354">MELLKDYDVIIQYHPSMTNVVADTLSQKKVSMNMQFGLFGDIKAAFD</sequence>
<protein>
    <submittedName>
        <fullName evidence="1">Uncharacterized protein</fullName>
    </submittedName>
</protein>
<accession>A0AAF0TUK6</accession>
<name>A0AAF0TUK6_SOLVR</name>
<dbReference type="EMBL" id="CP133615">
    <property type="protein sequence ID" value="WMV25853.1"/>
    <property type="molecule type" value="Genomic_DNA"/>
</dbReference>
<dbReference type="Proteomes" id="UP001234989">
    <property type="component" value="Chromosome 4"/>
</dbReference>
<organism evidence="1 2">
    <name type="scientific">Solanum verrucosum</name>
    <dbReference type="NCBI Taxonomy" id="315347"/>
    <lineage>
        <taxon>Eukaryota</taxon>
        <taxon>Viridiplantae</taxon>
        <taxon>Streptophyta</taxon>
        <taxon>Embryophyta</taxon>
        <taxon>Tracheophyta</taxon>
        <taxon>Spermatophyta</taxon>
        <taxon>Magnoliopsida</taxon>
        <taxon>eudicotyledons</taxon>
        <taxon>Gunneridae</taxon>
        <taxon>Pentapetalae</taxon>
        <taxon>asterids</taxon>
        <taxon>lamiids</taxon>
        <taxon>Solanales</taxon>
        <taxon>Solanaceae</taxon>
        <taxon>Solanoideae</taxon>
        <taxon>Solaneae</taxon>
        <taxon>Solanum</taxon>
    </lineage>
</organism>
<proteinExistence type="predicted"/>
<dbReference type="AlphaFoldDB" id="A0AAF0TUK6"/>
<gene>
    <name evidence="1" type="ORF">MTR67_019238</name>
</gene>